<feature type="domain" description="RCK N-terminal" evidence="1">
    <location>
        <begin position="2"/>
        <end position="104"/>
    </location>
</feature>
<dbReference type="AlphaFoldDB" id="A0A9D2CRF7"/>
<dbReference type="InterPro" id="IPR036721">
    <property type="entry name" value="RCK_C_sf"/>
</dbReference>
<dbReference type="InterPro" id="IPR050721">
    <property type="entry name" value="Trk_Ktr_HKT_K-transport"/>
</dbReference>
<protein>
    <submittedName>
        <fullName evidence="2">TrkA family potassium uptake protein</fullName>
    </submittedName>
</protein>
<dbReference type="InterPro" id="IPR003148">
    <property type="entry name" value="RCK_N"/>
</dbReference>
<dbReference type="Gene3D" id="3.40.50.720">
    <property type="entry name" value="NAD(P)-binding Rossmann-like Domain"/>
    <property type="match status" value="1"/>
</dbReference>
<gene>
    <name evidence="2" type="ORF">H9821_08000</name>
</gene>
<name>A0A9D2CRF7_9MICC</name>
<dbReference type="GO" id="GO:0006813">
    <property type="term" value="P:potassium ion transport"/>
    <property type="evidence" value="ECO:0007669"/>
    <property type="project" value="InterPro"/>
</dbReference>
<dbReference type="PANTHER" id="PTHR43833:SF7">
    <property type="entry name" value="KTR SYSTEM POTASSIUM UPTAKE PROTEIN C"/>
    <property type="match status" value="1"/>
</dbReference>
<dbReference type="InterPro" id="IPR036291">
    <property type="entry name" value="NAD(P)-bd_dom_sf"/>
</dbReference>
<dbReference type="PANTHER" id="PTHR43833">
    <property type="entry name" value="POTASSIUM CHANNEL PROTEIN 2-RELATED-RELATED"/>
    <property type="match status" value="1"/>
</dbReference>
<comment type="caution">
    <text evidence="2">The sequence shown here is derived from an EMBL/GenBank/DDBJ whole genome shotgun (WGS) entry which is preliminary data.</text>
</comment>
<dbReference type="Proteomes" id="UP000824134">
    <property type="component" value="Unassembled WGS sequence"/>
</dbReference>
<sequence length="201" mass="22188">MALELMEDGAEVLGIDSDASVVQQMNNRLSHVVRADATDPEVLEQLDVLDFDRIVVTIGNHLESSILVTSYLLRQGATNIWAKAVSDQHGVILQQLGVDKVVFPERDMGKRVAHLLQGGLKEYIQIDRNCVTVMSAAPQSFVGQDVNTRALLQKEGIAITAVRDARGTWHHLPENFPVEEGDTILFSGTPQAVEQFSRNFL</sequence>
<evidence type="ECO:0000313" key="3">
    <source>
        <dbReference type="Proteomes" id="UP000824134"/>
    </source>
</evidence>
<reference evidence="2" key="2">
    <citation type="submission" date="2021-04" db="EMBL/GenBank/DDBJ databases">
        <authorList>
            <person name="Gilroy R."/>
        </authorList>
    </citation>
    <scope>NUCLEOTIDE SEQUENCE</scope>
    <source>
        <strain evidence="2">ChiHjej12B11-9195</strain>
    </source>
</reference>
<dbReference type="Pfam" id="PF02254">
    <property type="entry name" value="TrkA_N"/>
    <property type="match status" value="1"/>
</dbReference>
<proteinExistence type="predicted"/>
<dbReference type="SUPFAM" id="SSF116726">
    <property type="entry name" value="TrkA C-terminal domain-like"/>
    <property type="match status" value="1"/>
</dbReference>
<dbReference type="EMBL" id="DXCN01000060">
    <property type="protein sequence ID" value="HIY95582.1"/>
    <property type="molecule type" value="Genomic_DNA"/>
</dbReference>
<organism evidence="2 3">
    <name type="scientific">Candidatus Rothia avicola</name>
    <dbReference type="NCBI Taxonomy" id="2840478"/>
    <lineage>
        <taxon>Bacteria</taxon>
        <taxon>Bacillati</taxon>
        <taxon>Actinomycetota</taxon>
        <taxon>Actinomycetes</taxon>
        <taxon>Micrococcales</taxon>
        <taxon>Micrococcaceae</taxon>
        <taxon>Rothia</taxon>
    </lineage>
</organism>
<evidence type="ECO:0000259" key="1">
    <source>
        <dbReference type="Pfam" id="PF02254"/>
    </source>
</evidence>
<accession>A0A9D2CRF7</accession>
<evidence type="ECO:0000313" key="2">
    <source>
        <dbReference type="EMBL" id="HIY95582.1"/>
    </source>
</evidence>
<reference evidence="2" key="1">
    <citation type="journal article" date="2021" name="PeerJ">
        <title>Extensive microbial diversity within the chicken gut microbiome revealed by metagenomics and culture.</title>
        <authorList>
            <person name="Gilroy R."/>
            <person name="Ravi A."/>
            <person name="Getino M."/>
            <person name="Pursley I."/>
            <person name="Horton D.L."/>
            <person name="Alikhan N.F."/>
            <person name="Baker D."/>
            <person name="Gharbi K."/>
            <person name="Hall N."/>
            <person name="Watson M."/>
            <person name="Adriaenssens E.M."/>
            <person name="Foster-Nyarko E."/>
            <person name="Jarju S."/>
            <person name="Secka A."/>
            <person name="Antonio M."/>
            <person name="Oren A."/>
            <person name="Chaudhuri R.R."/>
            <person name="La Ragione R."/>
            <person name="Hildebrand F."/>
            <person name="Pallen M.J."/>
        </authorList>
    </citation>
    <scope>NUCLEOTIDE SEQUENCE</scope>
    <source>
        <strain evidence="2">ChiHjej12B11-9195</strain>
    </source>
</reference>
<dbReference type="Gene3D" id="3.30.70.1450">
    <property type="entry name" value="Regulator of K+ conductance, C-terminal domain"/>
    <property type="match status" value="1"/>
</dbReference>
<dbReference type="SUPFAM" id="SSF51735">
    <property type="entry name" value="NAD(P)-binding Rossmann-fold domains"/>
    <property type="match status" value="1"/>
</dbReference>